<dbReference type="AlphaFoldDB" id="A0A061DNV3"/>
<gene>
    <name evidence="1" type="ORF">TCM_003262</name>
</gene>
<protein>
    <submittedName>
        <fullName evidence="1">Uncharacterized protein</fullName>
    </submittedName>
</protein>
<accession>A0A061DNV3</accession>
<dbReference type="Gramene" id="EOX94102">
    <property type="protein sequence ID" value="EOX94102"/>
    <property type="gene ID" value="TCM_003262"/>
</dbReference>
<organism evidence="1 2">
    <name type="scientific">Theobroma cacao</name>
    <name type="common">Cacao</name>
    <name type="synonym">Cocoa</name>
    <dbReference type="NCBI Taxonomy" id="3641"/>
    <lineage>
        <taxon>Eukaryota</taxon>
        <taxon>Viridiplantae</taxon>
        <taxon>Streptophyta</taxon>
        <taxon>Embryophyta</taxon>
        <taxon>Tracheophyta</taxon>
        <taxon>Spermatophyta</taxon>
        <taxon>Magnoliopsida</taxon>
        <taxon>eudicotyledons</taxon>
        <taxon>Gunneridae</taxon>
        <taxon>Pentapetalae</taxon>
        <taxon>rosids</taxon>
        <taxon>malvids</taxon>
        <taxon>Malvales</taxon>
        <taxon>Malvaceae</taxon>
        <taxon>Byttnerioideae</taxon>
        <taxon>Theobroma</taxon>
    </lineage>
</organism>
<dbReference type="Proteomes" id="UP000026915">
    <property type="component" value="Chromosome 1"/>
</dbReference>
<reference evidence="1 2" key="1">
    <citation type="journal article" date="2013" name="Genome Biol.">
        <title>The genome sequence of the most widely cultivated cacao type and its use to identify candidate genes regulating pod color.</title>
        <authorList>
            <person name="Motamayor J.C."/>
            <person name="Mockaitis K."/>
            <person name="Schmutz J."/>
            <person name="Haiminen N."/>
            <person name="Iii D.L."/>
            <person name="Cornejo O."/>
            <person name="Findley S.D."/>
            <person name="Zheng P."/>
            <person name="Utro F."/>
            <person name="Royaert S."/>
            <person name="Saski C."/>
            <person name="Jenkins J."/>
            <person name="Podicheti R."/>
            <person name="Zhao M."/>
            <person name="Scheffler B.E."/>
            <person name="Stack J.C."/>
            <person name="Feltus F.A."/>
            <person name="Mustiga G.M."/>
            <person name="Amores F."/>
            <person name="Phillips W."/>
            <person name="Marelli J.P."/>
            <person name="May G.D."/>
            <person name="Shapiro H."/>
            <person name="Ma J."/>
            <person name="Bustamante C.D."/>
            <person name="Schnell R.J."/>
            <person name="Main D."/>
            <person name="Gilbert D."/>
            <person name="Parida L."/>
            <person name="Kuhn D.N."/>
        </authorList>
    </citation>
    <scope>NUCLEOTIDE SEQUENCE [LARGE SCALE GENOMIC DNA]</scope>
    <source>
        <strain evidence="2">cv. Matina 1-6</strain>
    </source>
</reference>
<proteinExistence type="predicted"/>
<dbReference type="HOGENOM" id="CLU_2547138_0_0_1"/>
<keyword evidence="2" id="KW-1185">Reference proteome</keyword>
<dbReference type="InParanoid" id="A0A061DNV3"/>
<evidence type="ECO:0000313" key="1">
    <source>
        <dbReference type="EMBL" id="EOX94102.1"/>
    </source>
</evidence>
<sequence>MCLKVLPLGELAGVHVKSFKVRPTKAWSSLRSDTVSEQLLDELVWCIACMWDWPAPFADGHSAYASPSDAQPSTTRLCGAFSV</sequence>
<name>A0A061DNV3_THECC</name>
<evidence type="ECO:0000313" key="2">
    <source>
        <dbReference type="Proteomes" id="UP000026915"/>
    </source>
</evidence>
<dbReference type="EMBL" id="CM001879">
    <property type="protein sequence ID" value="EOX94102.1"/>
    <property type="molecule type" value="Genomic_DNA"/>
</dbReference>